<dbReference type="InterPro" id="IPR003593">
    <property type="entry name" value="AAA+_ATPase"/>
</dbReference>
<evidence type="ECO:0000313" key="11">
    <source>
        <dbReference type="Proteomes" id="UP000182259"/>
    </source>
</evidence>
<evidence type="ECO:0000256" key="2">
    <source>
        <dbReference type="ARBA" id="ARBA00022448"/>
    </source>
</evidence>
<accession>A0A1L0DR60</accession>
<dbReference type="GO" id="GO:0042760">
    <property type="term" value="P:very long-chain fatty acid catabolic process"/>
    <property type="evidence" value="ECO:0007669"/>
    <property type="project" value="TreeGrafter"/>
</dbReference>
<dbReference type="SUPFAM" id="SSF52540">
    <property type="entry name" value="P-loop containing nucleoside triphosphate hydrolases"/>
    <property type="match status" value="1"/>
</dbReference>
<feature type="transmembrane region" description="Helical" evidence="8">
    <location>
        <begin position="43"/>
        <end position="66"/>
    </location>
</feature>
<keyword evidence="6 8" id="KW-1133">Transmembrane helix</keyword>
<protein>
    <submittedName>
        <fullName evidence="10">CIC11C00000000692</fullName>
    </submittedName>
</protein>
<feature type="transmembrane region" description="Helical" evidence="8">
    <location>
        <begin position="167"/>
        <end position="189"/>
    </location>
</feature>
<dbReference type="GO" id="GO:0015910">
    <property type="term" value="P:long-chain fatty acid import into peroxisome"/>
    <property type="evidence" value="ECO:0007669"/>
    <property type="project" value="TreeGrafter"/>
</dbReference>
<dbReference type="Pfam" id="PF06472">
    <property type="entry name" value="ABC_membrane_2"/>
    <property type="match status" value="1"/>
</dbReference>
<dbReference type="AlphaFoldDB" id="A0A1L0DR60"/>
<evidence type="ECO:0000256" key="5">
    <source>
        <dbReference type="ARBA" id="ARBA00022840"/>
    </source>
</evidence>
<evidence type="ECO:0000256" key="4">
    <source>
        <dbReference type="ARBA" id="ARBA00022741"/>
    </source>
</evidence>
<evidence type="ECO:0000256" key="3">
    <source>
        <dbReference type="ARBA" id="ARBA00022692"/>
    </source>
</evidence>
<dbReference type="CDD" id="cd03223">
    <property type="entry name" value="ABCD_peroxisomal_ALDP"/>
    <property type="match status" value="1"/>
</dbReference>
<dbReference type="PROSITE" id="PS00211">
    <property type="entry name" value="ABC_TRANSPORTER_1"/>
    <property type="match status" value="1"/>
</dbReference>
<dbReference type="InterPro" id="IPR011527">
    <property type="entry name" value="ABC1_TM_dom"/>
</dbReference>
<name>A0A1L0DR60_9ASCO</name>
<dbReference type="Proteomes" id="UP000182259">
    <property type="component" value="Chromosome IV"/>
</dbReference>
<dbReference type="EMBL" id="LT635767">
    <property type="protein sequence ID" value="SGZ54870.1"/>
    <property type="molecule type" value="Genomic_DNA"/>
</dbReference>
<keyword evidence="5" id="KW-0067">ATP-binding</keyword>
<evidence type="ECO:0000259" key="9">
    <source>
        <dbReference type="PROSITE" id="PS50893"/>
    </source>
</evidence>
<organism evidence="10 11">
    <name type="scientific">Sungouiella intermedia</name>
    <dbReference type="NCBI Taxonomy" id="45354"/>
    <lineage>
        <taxon>Eukaryota</taxon>
        <taxon>Fungi</taxon>
        <taxon>Dikarya</taxon>
        <taxon>Ascomycota</taxon>
        <taxon>Saccharomycotina</taxon>
        <taxon>Pichiomycetes</taxon>
        <taxon>Metschnikowiaceae</taxon>
        <taxon>Sungouiella</taxon>
    </lineage>
</organism>
<dbReference type="InterPro" id="IPR017871">
    <property type="entry name" value="ABC_transporter-like_CS"/>
</dbReference>
<proteinExistence type="inferred from homology"/>
<dbReference type="GO" id="GO:0005524">
    <property type="term" value="F:ATP binding"/>
    <property type="evidence" value="ECO:0007669"/>
    <property type="project" value="UniProtKB-KW"/>
</dbReference>
<dbReference type="GO" id="GO:0016887">
    <property type="term" value="F:ATP hydrolysis activity"/>
    <property type="evidence" value="ECO:0007669"/>
    <property type="project" value="InterPro"/>
</dbReference>
<keyword evidence="7 8" id="KW-0472">Membrane</keyword>
<dbReference type="Pfam" id="PF00005">
    <property type="entry name" value="ABC_tran"/>
    <property type="match status" value="1"/>
</dbReference>
<evidence type="ECO:0000256" key="7">
    <source>
        <dbReference type="ARBA" id="ARBA00023136"/>
    </source>
</evidence>
<sequence length="809" mass="94009">MVHISRLTSYTREDMRRLLMILKEFVLVYKDNRVTINYQSRPVVLFFGTIISTFGIGAIFAIRLLIHSYNDYQYKRTQNRPALIRQSSTILKNGAREIFIPKGRNGTSRIIIPKPNMDQYASDKYLYKNFYIDQKLRQNNILNLKFLNQLVIIWRILIPKFSCKNTYLLLSQCFFLILRTWLSLIVAKLDGQIVKNLISANGKKFARDLIYWILIAFPASYTNAAIKYLTNRLSLSFRTNLIRYIHDIYLDKVMTYYKILFNLNEIQNIDQYITNDVAKFCDSICGLFSSMGKPLVDLVFFSVYLRDNLGTGAIVGIFANYFVTAFVLKQFTPSFGKLSARRTHLEGQYYNQHLNLITNSEEIGFYKGSVIEKSKLRQTFDELMGHINKEINISFSYSTLEDYVLKYTWSAWGYVFAGLPVFLEELWPSSEGNDHIDEGEAPPISAKKDPLGEQQNMRQFIINKRLLLSLADAGSRLMYSIKDVSELTGYTDRVFTLLTNLHMCHSPTFNYGSKLGPNDIHGTIQRNFINGVRFENIPVIIPGPEGSEGEKLVDKLNFHISENKNLLILGTNGCGKTSIARIMAGLWPLYNGLLSKPSDEDIFYLPQKTYFTNGNLRDQIIYPYSYDEMFEMGYNDDHLYHILREVKLEYLLTREGNFNVKKDWKDVFSGGEKQRMSIARVLFKNPKFVVLDESTNAVSTDVEDYLFELLQRKKITFITLSHRPLLMKYHDFILEIKNEKGDPGNWIFHDLTSEENLKSIDNEIHEIEQKLAKVLDWEKRKEDIEKYLDGRYDDIPESVEMSESVSFEL</sequence>
<evidence type="ECO:0000313" key="10">
    <source>
        <dbReference type="EMBL" id="SGZ54870.1"/>
    </source>
</evidence>
<evidence type="ECO:0000256" key="8">
    <source>
        <dbReference type="SAM" id="Phobius"/>
    </source>
</evidence>
<feature type="transmembrane region" description="Helical" evidence="8">
    <location>
        <begin position="309"/>
        <end position="328"/>
    </location>
</feature>
<dbReference type="PANTHER" id="PTHR11384:SF67">
    <property type="entry name" value="ATP-BINDING CASSETTE SUB-FAMILY D MEMBER 1"/>
    <property type="match status" value="1"/>
</dbReference>
<dbReference type="InterPro" id="IPR036640">
    <property type="entry name" value="ABC1_TM_sf"/>
</dbReference>
<keyword evidence="4" id="KW-0547">Nucleotide-binding</keyword>
<dbReference type="Gene3D" id="3.40.50.300">
    <property type="entry name" value="P-loop containing nucleotide triphosphate hydrolases"/>
    <property type="match status" value="1"/>
</dbReference>
<dbReference type="PROSITE" id="PS50893">
    <property type="entry name" value="ABC_TRANSPORTER_2"/>
    <property type="match status" value="1"/>
</dbReference>
<dbReference type="PANTHER" id="PTHR11384">
    <property type="entry name" value="ATP-BINDING CASSETTE, SUB-FAMILY D MEMBER"/>
    <property type="match status" value="1"/>
</dbReference>
<dbReference type="Gene3D" id="1.20.1560.10">
    <property type="entry name" value="ABC transporter type 1, transmembrane domain"/>
    <property type="match status" value="1"/>
</dbReference>
<reference evidence="11" key="1">
    <citation type="submission" date="2016-10" db="EMBL/GenBank/DDBJ databases">
        <authorList>
            <person name="Geijer C."/>
            <person name="Jareborg N."/>
            <person name="Dainat J."/>
        </authorList>
    </citation>
    <scope>NUCLEOTIDE SEQUENCE [LARGE SCALE GENOMIC DNA]</scope>
    <source>
        <strain evidence="11">PYCC 4715</strain>
    </source>
</reference>
<evidence type="ECO:0000256" key="6">
    <source>
        <dbReference type="ARBA" id="ARBA00022989"/>
    </source>
</evidence>
<dbReference type="InterPro" id="IPR027417">
    <property type="entry name" value="P-loop_NTPase"/>
</dbReference>
<comment type="similarity">
    <text evidence="1">Belongs to the ABC transporter superfamily. ABCD family. Peroxisomal fatty acyl CoA transporter (TC 3.A.1.203) subfamily.</text>
</comment>
<keyword evidence="2" id="KW-0813">Transport</keyword>
<evidence type="ECO:0000256" key="1">
    <source>
        <dbReference type="ARBA" id="ARBA00008575"/>
    </source>
</evidence>
<dbReference type="GO" id="GO:0007031">
    <property type="term" value="P:peroxisome organization"/>
    <property type="evidence" value="ECO:0007669"/>
    <property type="project" value="TreeGrafter"/>
</dbReference>
<dbReference type="GO" id="GO:0005324">
    <property type="term" value="F:long-chain fatty acid transmembrane transporter activity"/>
    <property type="evidence" value="ECO:0007669"/>
    <property type="project" value="TreeGrafter"/>
</dbReference>
<keyword evidence="3 8" id="KW-0812">Transmembrane</keyword>
<feature type="domain" description="ABC transporter" evidence="9">
    <location>
        <begin position="532"/>
        <end position="763"/>
    </location>
</feature>
<dbReference type="GO" id="GO:0140359">
    <property type="term" value="F:ABC-type transporter activity"/>
    <property type="evidence" value="ECO:0007669"/>
    <property type="project" value="InterPro"/>
</dbReference>
<dbReference type="InterPro" id="IPR003439">
    <property type="entry name" value="ABC_transporter-like_ATP-bd"/>
</dbReference>
<dbReference type="GO" id="GO:0005778">
    <property type="term" value="C:peroxisomal membrane"/>
    <property type="evidence" value="ECO:0007669"/>
    <property type="project" value="TreeGrafter"/>
</dbReference>
<dbReference type="InterPro" id="IPR050835">
    <property type="entry name" value="ABC_transporter_sub-D"/>
</dbReference>
<dbReference type="SMART" id="SM00382">
    <property type="entry name" value="AAA"/>
    <property type="match status" value="1"/>
</dbReference>
<feature type="transmembrane region" description="Helical" evidence="8">
    <location>
        <begin position="209"/>
        <end position="229"/>
    </location>
</feature>
<gene>
    <name evidence="10" type="ORF">SAMEA4029009_CIC11G00000000692</name>
</gene>
<dbReference type="SUPFAM" id="SSF90123">
    <property type="entry name" value="ABC transporter transmembrane region"/>
    <property type="match status" value="1"/>
</dbReference>
<dbReference type="GO" id="GO:0006635">
    <property type="term" value="P:fatty acid beta-oxidation"/>
    <property type="evidence" value="ECO:0007669"/>
    <property type="project" value="TreeGrafter"/>
</dbReference>